<reference evidence="2" key="2">
    <citation type="submission" date="2017-06" db="EMBL/GenBank/DDBJ databases">
        <authorList>
            <person name="Kim H.J."/>
            <person name="Triplett B.A."/>
        </authorList>
    </citation>
    <scope>NUCLEOTIDE SEQUENCE [LARGE SCALE GENOMIC DNA]</scope>
    <source>
        <strain evidence="2">DSM 26170</strain>
    </source>
</reference>
<name>A0A238XPF3_9RHOB</name>
<dbReference type="Gene3D" id="3.10.620.30">
    <property type="match status" value="1"/>
</dbReference>
<reference evidence="4" key="1">
    <citation type="submission" date="2017-06" db="EMBL/GenBank/DDBJ databases">
        <authorList>
            <person name="Varghese N."/>
            <person name="Submissions S."/>
        </authorList>
    </citation>
    <scope>NUCLEOTIDE SEQUENCE [LARGE SCALE GENOMIC DNA]</scope>
    <source>
        <strain evidence="4">DSM 26170</strain>
    </source>
</reference>
<dbReference type="EMBL" id="SIRL01000011">
    <property type="protein sequence ID" value="TBN48216.1"/>
    <property type="molecule type" value="Genomic_DNA"/>
</dbReference>
<dbReference type="PANTHER" id="PTHR33490:SF12">
    <property type="entry name" value="BLL5557 PROTEIN"/>
    <property type="match status" value="1"/>
</dbReference>
<evidence type="ECO:0000313" key="5">
    <source>
        <dbReference type="Proteomes" id="UP000292859"/>
    </source>
</evidence>
<reference evidence="3 5" key="3">
    <citation type="submission" date="2019-02" db="EMBL/GenBank/DDBJ databases">
        <authorList>
            <person name="Zhang G."/>
        </authorList>
    </citation>
    <scope>NUCLEOTIDE SEQUENCE [LARGE SCALE GENOMIC DNA]</scope>
    <source>
        <strain evidence="3 5">CMB17</strain>
    </source>
</reference>
<dbReference type="OrthoDB" id="5438043at2"/>
<dbReference type="InterPro" id="IPR002931">
    <property type="entry name" value="Transglutaminase-like"/>
</dbReference>
<evidence type="ECO:0000313" key="2">
    <source>
        <dbReference type="EMBL" id="SNR60906.1"/>
    </source>
</evidence>
<dbReference type="Gene3D" id="2.60.40.2250">
    <property type="match status" value="1"/>
</dbReference>
<feature type="domain" description="Transglutaminase-like" evidence="1">
    <location>
        <begin position="158"/>
        <end position="218"/>
    </location>
</feature>
<evidence type="ECO:0000313" key="3">
    <source>
        <dbReference type="EMBL" id="TBN48216.1"/>
    </source>
</evidence>
<dbReference type="AlphaFoldDB" id="A0A238XPF3"/>
<evidence type="ECO:0000259" key="1">
    <source>
        <dbReference type="SMART" id="SM00460"/>
    </source>
</evidence>
<dbReference type="SUPFAM" id="SSF54001">
    <property type="entry name" value="Cysteine proteinases"/>
    <property type="match status" value="1"/>
</dbReference>
<gene>
    <name evidence="3" type="ORF">EYF88_14200</name>
    <name evidence="2" type="ORF">SAMN06265378_11179</name>
</gene>
<accession>A0A238XPF3</accession>
<organism evidence="2 4">
    <name type="scientific">Paracoccus sediminis</name>
    <dbReference type="NCBI Taxonomy" id="1214787"/>
    <lineage>
        <taxon>Bacteria</taxon>
        <taxon>Pseudomonadati</taxon>
        <taxon>Pseudomonadota</taxon>
        <taxon>Alphaproteobacteria</taxon>
        <taxon>Rhodobacterales</taxon>
        <taxon>Paracoccaceae</taxon>
        <taxon>Paracoccus</taxon>
    </lineage>
</organism>
<dbReference type="Proteomes" id="UP000198409">
    <property type="component" value="Unassembled WGS sequence"/>
</dbReference>
<sequence>MRIGIKVELNYRLLTPGPAILAVEAAGAFGQEISNATIDFGPVEHLARVPGEEGIGEKIIIRAAEDLRCSYSADVVVTRPRPVFDRMSAMEVDEMSGDALRYLLPSRYCQAERFVAFADQRFGDKAGGAKVLAIRDWIEQRLDYVPGVSDSATTAADTFLERRGVCRDYAHLMIALCRAAQIPARIASVFAPRVEPPDFHAVAEVYLDGTWHLIDPTGMAAADEMALIAVGRDAVDVAFLTTMTATELQTQTVAVTRLD</sequence>
<keyword evidence="5" id="KW-1185">Reference proteome</keyword>
<dbReference type="Pfam" id="PF01841">
    <property type="entry name" value="Transglut_core"/>
    <property type="match status" value="1"/>
</dbReference>
<protein>
    <submittedName>
        <fullName evidence="3">Transglutaminase family protein</fullName>
    </submittedName>
    <submittedName>
        <fullName evidence="2">Transglutaminase-like superfamily protein</fullName>
    </submittedName>
</protein>
<dbReference type="EMBL" id="FZNM01000011">
    <property type="protein sequence ID" value="SNR60906.1"/>
    <property type="molecule type" value="Genomic_DNA"/>
</dbReference>
<dbReference type="PANTHER" id="PTHR33490">
    <property type="entry name" value="BLR5614 PROTEIN-RELATED"/>
    <property type="match status" value="1"/>
</dbReference>
<proteinExistence type="predicted"/>
<evidence type="ECO:0000313" key="4">
    <source>
        <dbReference type="Proteomes" id="UP000198409"/>
    </source>
</evidence>
<dbReference type="SMART" id="SM00460">
    <property type="entry name" value="TGc"/>
    <property type="match status" value="1"/>
</dbReference>
<dbReference type="Proteomes" id="UP000292859">
    <property type="component" value="Unassembled WGS sequence"/>
</dbReference>
<dbReference type="RefSeq" id="WP_089388841.1">
    <property type="nucleotide sequence ID" value="NZ_FZNM01000011.1"/>
</dbReference>
<dbReference type="InterPro" id="IPR038765">
    <property type="entry name" value="Papain-like_cys_pep_sf"/>
</dbReference>